<gene>
    <name evidence="1" type="ORF">L195_g055161</name>
</gene>
<name>A0A2K3KJU0_TRIPR</name>
<reference evidence="1 2" key="2">
    <citation type="journal article" date="2017" name="Front. Plant Sci.">
        <title>Gene Classification and Mining of Molecular Markers Useful in Red Clover (Trifolium pratense) Breeding.</title>
        <authorList>
            <person name="Istvanek J."/>
            <person name="Dluhosova J."/>
            <person name="Dluhos P."/>
            <person name="Patkova L."/>
            <person name="Nedelnik J."/>
            <person name="Repkova J."/>
        </authorList>
    </citation>
    <scope>NUCLEOTIDE SEQUENCE [LARGE SCALE GENOMIC DNA]</scope>
    <source>
        <strain evidence="2">cv. Tatra</strain>
        <tissue evidence="1">Young leaves</tissue>
    </source>
</reference>
<dbReference type="EMBL" id="ASHM01099362">
    <property type="protein sequence ID" value="PNX66568.1"/>
    <property type="molecule type" value="Genomic_DNA"/>
</dbReference>
<dbReference type="Proteomes" id="UP000236291">
    <property type="component" value="Unassembled WGS sequence"/>
</dbReference>
<dbReference type="AlphaFoldDB" id="A0A2K3KJU0"/>
<feature type="non-terminal residue" evidence="1">
    <location>
        <position position="59"/>
    </location>
</feature>
<dbReference type="ExpressionAtlas" id="A0A2K3KJU0">
    <property type="expression patterns" value="baseline"/>
</dbReference>
<comment type="caution">
    <text evidence="1">The sequence shown here is derived from an EMBL/GenBank/DDBJ whole genome shotgun (WGS) entry which is preliminary data.</text>
</comment>
<evidence type="ECO:0000313" key="2">
    <source>
        <dbReference type="Proteomes" id="UP000236291"/>
    </source>
</evidence>
<protein>
    <submittedName>
        <fullName evidence="1">Histone acetyltransferase HAC1-like protein</fullName>
    </submittedName>
</protein>
<proteinExistence type="predicted"/>
<organism evidence="1 2">
    <name type="scientific">Trifolium pratense</name>
    <name type="common">Red clover</name>
    <dbReference type="NCBI Taxonomy" id="57577"/>
    <lineage>
        <taxon>Eukaryota</taxon>
        <taxon>Viridiplantae</taxon>
        <taxon>Streptophyta</taxon>
        <taxon>Embryophyta</taxon>
        <taxon>Tracheophyta</taxon>
        <taxon>Spermatophyta</taxon>
        <taxon>Magnoliopsida</taxon>
        <taxon>eudicotyledons</taxon>
        <taxon>Gunneridae</taxon>
        <taxon>Pentapetalae</taxon>
        <taxon>rosids</taxon>
        <taxon>fabids</taxon>
        <taxon>Fabales</taxon>
        <taxon>Fabaceae</taxon>
        <taxon>Papilionoideae</taxon>
        <taxon>50 kb inversion clade</taxon>
        <taxon>NPAAA clade</taxon>
        <taxon>Hologalegina</taxon>
        <taxon>IRL clade</taxon>
        <taxon>Trifolieae</taxon>
        <taxon>Trifolium</taxon>
    </lineage>
</organism>
<sequence>MGEEKEDPQKLKRLAADSYDYDNDSRWPDYWNNILIPPHMSSRDDVVSHFKRKFYQRYI</sequence>
<dbReference type="GO" id="GO:0016740">
    <property type="term" value="F:transferase activity"/>
    <property type="evidence" value="ECO:0007669"/>
    <property type="project" value="UniProtKB-KW"/>
</dbReference>
<reference evidence="1 2" key="1">
    <citation type="journal article" date="2014" name="Am. J. Bot.">
        <title>Genome assembly and annotation for red clover (Trifolium pratense; Fabaceae).</title>
        <authorList>
            <person name="Istvanek J."/>
            <person name="Jaros M."/>
            <person name="Krenek A."/>
            <person name="Repkova J."/>
        </authorList>
    </citation>
    <scope>NUCLEOTIDE SEQUENCE [LARGE SCALE GENOMIC DNA]</scope>
    <source>
        <strain evidence="2">cv. Tatra</strain>
        <tissue evidence="1">Young leaves</tissue>
    </source>
</reference>
<keyword evidence="1" id="KW-0808">Transferase</keyword>
<accession>A0A2K3KJU0</accession>
<evidence type="ECO:0000313" key="1">
    <source>
        <dbReference type="EMBL" id="PNX66568.1"/>
    </source>
</evidence>